<evidence type="ECO:0000256" key="4">
    <source>
        <dbReference type="ARBA" id="ARBA00022771"/>
    </source>
</evidence>
<dbReference type="Gene3D" id="3.30.40.10">
    <property type="entry name" value="Zinc/RING finger domain, C3HC4 (zinc finger)"/>
    <property type="match status" value="1"/>
</dbReference>
<dbReference type="GO" id="GO:0016567">
    <property type="term" value="P:protein ubiquitination"/>
    <property type="evidence" value="ECO:0007669"/>
    <property type="project" value="TreeGrafter"/>
</dbReference>
<gene>
    <name evidence="9" type="primary">LOC105124687</name>
</gene>
<dbReference type="Proteomes" id="UP000694918">
    <property type="component" value="Unplaced"/>
</dbReference>
<dbReference type="GO" id="GO:0008270">
    <property type="term" value="F:zinc ion binding"/>
    <property type="evidence" value="ECO:0007669"/>
    <property type="project" value="UniProtKB-KW"/>
</dbReference>
<dbReference type="EC" id="2.3.2.27" evidence="2"/>
<evidence type="ECO:0000256" key="3">
    <source>
        <dbReference type="ARBA" id="ARBA00022723"/>
    </source>
</evidence>
<keyword evidence="4 6" id="KW-0863">Zinc-finger</keyword>
<evidence type="ECO:0000256" key="1">
    <source>
        <dbReference type="ARBA" id="ARBA00000900"/>
    </source>
</evidence>
<sequence>MDTRIDYDFIVRLKPKTNRNSQHVNRDQPLQKVPATFPVNFLLYKRPIYYSLHGVAFSATDRRPESISRKIIHIPVGDSLCHHINDFKGILTDIGIPGIKISQILIEIATKAHGIDTCNGVLMLVAIRKTVYHEARLRNEEDDIGRAERESMEVEAKPIPATKSSIDALERVVLDASASARDCTVCMEEIDAGSEAIRMPCSHVYHSDCIVKWLQTSHMCPLCRYHMPCEYLRT</sequence>
<organism evidence="8 9">
    <name type="scientific">Populus euphratica</name>
    <name type="common">Euphrates poplar</name>
    <dbReference type="NCBI Taxonomy" id="75702"/>
    <lineage>
        <taxon>Eukaryota</taxon>
        <taxon>Viridiplantae</taxon>
        <taxon>Streptophyta</taxon>
        <taxon>Embryophyta</taxon>
        <taxon>Tracheophyta</taxon>
        <taxon>Spermatophyta</taxon>
        <taxon>Magnoliopsida</taxon>
        <taxon>eudicotyledons</taxon>
        <taxon>Gunneridae</taxon>
        <taxon>Pentapetalae</taxon>
        <taxon>rosids</taxon>
        <taxon>fabids</taxon>
        <taxon>Malpighiales</taxon>
        <taxon>Salicaceae</taxon>
        <taxon>Saliceae</taxon>
        <taxon>Populus</taxon>
    </lineage>
</organism>
<keyword evidence="3" id="KW-0479">Metal-binding</keyword>
<protein>
    <recommendedName>
        <fullName evidence="2">RING-type E3 ubiquitin transferase</fullName>
        <ecNumber evidence="2">2.3.2.27</ecNumber>
    </recommendedName>
</protein>
<keyword evidence="5" id="KW-0862">Zinc</keyword>
<dbReference type="SMART" id="SM00744">
    <property type="entry name" value="RINGv"/>
    <property type="match status" value="1"/>
</dbReference>
<evidence type="ECO:0000256" key="5">
    <source>
        <dbReference type="ARBA" id="ARBA00022833"/>
    </source>
</evidence>
<dbReference type="GO" id="GO:0005737">
    <property type="term" value="C:cytoplasm"/>
    <property type="evidence" value="ECO:0007669"/>
    <property type="project" value="TreeGrafter"/>
</dbReference>
<dbReference type="GeneID" id="105124687"/>
<evidence type="ECO:0000259" key="7">
    <source>
        <dbReference type="PROSITE" id="PS50089"/>
    </source>
</evidence>
<dbReference type="Pfam" id="PF13639">
    <property type="entry name" value="zf-RING_2"/>
    <property type="match status" value="1"/>
</dbReference>
<dbReference type="PROSITE" id="PS50089">
    <property type="entry name" value="ZF_RING_2"/>
    <property type="match status" value="1"/>
</dbReference>
<dbReference type="GO" id="GO:0061630">
    <property type="term" value="F:ubiquitin protein ligase activity"/>
    <property type="evidence" value="ECO:0007669"/>
    <property type="project" value="UniProtKB-EC"/>
</dbReference>
<comment type="catalytic activity">
    <reaction evidence="1">
        <text>S-ubiquitinyl-[E2 ubiquitin-conjugating enzyme]-L-cysteine + [acceptor protein]-L-lysine = [E2 ubiquitin-conjugating enzyme]-L-cysteine + N(6)-ubiquitinyl-[acceptor protein]-L-lysine.</text>
        <dbReference type="EC" id="2.3.2.27"/>
    </reaction>
</comment>
<name>A0AAJ6XL94_POPEU</name>
<dbReference type="SUPFAM" id="SSF57850">
    <property type="entry name" value="RING/U-box"/>
    <property type="match status" value="1"/>
</dbReference>
<dbReference type="PANTHER" id="PTHR15710:SF229">
    <property type="entry name" value="E3 UBIQUITIN-PROTEIN LIGASE RNF181-LIKE"/>
    <property type="match status" value="1"/>
</dbReference>
<dbReference type="AlphaFoldDB" id="A0AAJ6XL94"/>
<proteinExistence type="predicted"/>
<keyword evidence="8" id="KW-1185">Reference proteome</keyword>
<dbReference type="PANTHER" id="PTHR15710">
    <property type="entry name" value="E3 UBIQUITIN-PROTEIN LIGASE PRAJA"/>
    <property type="match status" value="1"/>
</dbReference>
<evidence type="ECO:0000256" key="2">
    <source>
        <dbReference type="ARBA" id="ARBA00012483"/>
    </source>
</evidence>
<accession>A0AAJ6XL94</accession>
<dbReference type="InterPro" id="IPR001841">
    <property type="entry name" value="Znf_RING"/>
</dbReference>
<dbReference type="SMART" id="SM00184">
    <property type="entry name" value="RING"/>
    <property type="match status" value="1"/>
</dbReference>
<feature type="domain" description="RING-type" evidence="7">
    <location>
        <begin position="183"/>
        <end position="224"/>
    </location>
</feature>
<dbReference type="RefSeq" id="XP_011023093.1">
    <property type="nucleotide sequence ID" value="XM_011024791.1"/>
</dbReference>
<evidence type="ECO:0000313" key="8">
    <source>
        <dbReference type="Proteomes" id="UP000694918"/>
    </source>
</evidence>
<dbReference type="InterPro" id="IPR013083">
    <property type="entry name" value="Znf_RING/FYVE/PHD"/>
</dbReference>
<dbReference type="InterPro" id="IPR011016">
    <property type="entry name" value="Znf_RING-CH"/>
</dbReference>
<evidence type="ECO:0000256" key="6">
    <source>
        <dbReference type="PROSITE-ProRule" id="PRU00175"/>
    </source>
</evidence>
<evidence type="ECO:0000313" key="9">
    <source>
        <dbReference type="RefSeq" id="XP_011023093.1"/>
    </source>
</evidence>
<dbReference type="KEGG" id="peu:105124687"/>
<dbReference type="FunFam" id="3.30.40.10:FF:000781">
    <property type="entry name" value="Uncharacterized protein"/>
    <property type="match status" value="1"/>
</dbReference>
<reference evidence="9" key="1">
    <citation type="submission" date="2025-08" db="UniProtKB">
        <authorList>
            <consortium name="RefSeq"/>
        </authorList>
    </citation>
    <scope>IDENTIFICATION</scope>
</reference>